<organism evidence="3 4">
    <name type="scientific">Mycolicibacterium monacense</name>
    <name type="common">Mycobacterium monacense</name>
    <dbReference type="NCBI Taxonomy" id="85693"/>
    <lineage>
        <taxon>Bacteria</taxon>
        <taxon>Bacillati</taxon>
        <taxon>Actinomycetota</taxon>
        <taxon>Actinomycetes</taxon>
        <taxon>Mycobacteriales</taxon>
        <taxon>Mycobacteriaceae</taxon>
        <taxon>Mycolicibacterium</taxon>
    </lineage>
</organism>
<reference evidence="3 4" key="1">
    <citation type="journal article" date="2019" name="Emerg. Microbes Infect.">
        <title>Comprehensive subspecies identification of 175 nontuberculous mycobacteria species based on 7547 genomic profiles.</title>
        <authorList>
            <person name="Matsumoto Y."/>
            <person name="Kinjo T."/>
            <person name="Motooka D."/>
            <person name="Nabeya D."/>
            <person name="Jung N."/>
            <person name="Uechi K."/>
            <person name="Horii T."/>
            <person name="Iida T."/>
            <person name="Fujita J."/>
            <person name="Nakamura S."/>
        </authorList>
    </citation>
    <scope>NUCLEOTIDE SEQUENCE [LARGE SCALE GENOMIC DNA]</scope>
    <source>
        <strain evidence="3 4">JCM 15658</strain>
    </source>
</reference>
<proteinExistence type="predicted"/>
<evidence type="ECO:0000256" key="2">
    <source>
        <dbReference type="SAM" id="Phobius"/>
    </source>
</evidence>
<evidence type="ECO:0000256" key="1">
    <source>
        <dbReference type="SAM" id="MobiDB-lite"/>
    </source>
</evidence>
<gene>
    <name evidence="3" type="ORF">MMON_37950</name>
</gene>
<feature type="transmembrane region" description="Helical" evidence="2">
    <location>
        <begin position="75"/>
        <end position="97"/>
    </location>
</feature>
<dbReference type="Proteomes" id="UP000466039">
    <property type="component" value="Chromosome"/>
</dbReference>
<name>A0AAD1IX07_MYCMB</name>
<dbReference type="RefSeq" id="WP_235679539.1">
    <property type="nucleotide sequence ID" value="NZ_AP022617.1"/>
</dbReference>
<protein>
    <submittedName>
        <fullName evidence="3">Membrane protein</fullName>
    </submittedName>
</protein>
<evidence type="ECO:0000313" key="4">
    <source>
        <dbReference type="Proteomes" id="UP000466039"/>
    </source>
</evidence>
<feature type="region of interest" description="Disordered" evidence="1">
    <location>
        <begin position="28"/>
        <end position="47"/>
    </location>
</feature>
<feature type="compositionally biased region" description="Polar residues" evidence="1">
    <location>
        <begin position="34"/>
        <end position="44"/>
    </location>
</feature>
<sequence>MSWADAVWEHLPMNPQDDPEARIRDLERPLADRAQTSELGTQPYTAAGAYPPPVYDAPYPTAPQPYSKGTSQTGVVVLIVVVLGLLVFGVGVAIYFAKAGPRDGAVTAGRPTIAGGGGALDETPEAPATGDLPIVILPGGPSGGGGAVAQAPPGGQFSVSGVEGDKRVACDDSLISVSGVSNTVTITGHCVSVTVSGVGNEVIVESADRISASGFDNRVTFQTGDPQIDSFGDNVVERG</sequence>
<evidence type="ECO:0000313" key="3">
    <source>
        <dbReference type="EMBL" id="BBZ62494.1"/>
    </source>
</evidence>
<keyword evidence="2" id="KW-0472">Membrane</keyword>
<keyword evidence="4" id="KW-1185">Reference proteome</keyword>
<dbReference type="InterPro" id="IPR021417">
    <property type="entry name" value="DUF3060"/>
</dbReference>
<dbReference type="Pfam" id="PF11259">
    <property type="entry name" value="DUF3060"/>
    <property type="match status" value="1"/>
</dbReference>
<dbReference type="AlphaFoldDB" id="A0AAD1IX07"/>
<dbReference type="EMBL" id="AP022617">
    <property type="protein sequence ID" value="BBZ62494.1"/>
    <property type="molecule type" value="Genomic_DNA"/>
</dbReference>
<accession>A0AAD1IX07</accession>
<keyword evidence="2" id="KW-0812">Transmembrane</keyword>
<keyword evidence="2" id="KW-1133">Transmembrane helix</keyword>